<organism evidence="2 3">
    <name type="scientific">Streptomyces lomondensis</name>
    <dbReference type="NCBI Taxonomy" id="68229"/>
    <lineage>
        <taxon>Bacteria</taxon>
        <taxon>Bacillati</taxon>
        <taxon>Actinomycetota</taxon>
        <taxon>Actinomycetes</taxon>
        <taxon>Kitasatosporales</taxon>
        <taxon>Streptomycetaceae</taxon>
        <taxon>Streptomyces</taxon>
    </lineage>
</organism>
<sequence>MDGEALRGAESVREDHRLPAVDPEYGPEPVVADIAALVGVEGHVHGVFEAFGDDQRAVGPGRDARGRPGRAVRRDGCGRRGAAP</sequence>
<dbReference type="EMBL" id="BMWC01000007">
    <property type="protein sequence ID" value="GGX14310.1"/>
    <property type="molecule type" value="Genomic_DNA"/>
</dbReference>
<feature type="region of interest" description="Disordered" evidence="1">
    <location>
        <begin position="1"/>
        <end position="26"/>
    </location>
</feature>
<evidence type="ECO:0000313" key="2">
    <source>
        <dbReference type="EMBL" id="GGX14310.1"/>
    </source>
</evidence>
<feature type="compositionally biased region" description="Basic and acidic residues" evidence="1">
    <location>
        <begin position="62"/>
        <end position="78"/>
    </location>
</feature>
<gene>
    <name evidence="2" type="ORF">GCM10010383_50530</name>
</gene>
<proteinExistence type="predicted"/>
<keyword evidence="3" id="KW-1185">Reference proteome</keyword>
<comment type="caution">
    <text evidence="2">The sequence shown here is derived from an EMBL/GenBank/DDBJ whole genome shotgun (WGS) entry which is preliminary data.</text>
</comment>
<evidence type="ECO:0000313" key="3">
    <source>
        <dbReference type="Proteomes" id="UP000617743"/>
    </source>
</evidence>
<accession>A0ABQ2XFC7</accession>
<evidence type="ECO:0000256" key="1">
    <source>
        <dbReference type="SAM" id="MobiDB-lite"/>
    </source>
</evidence>
<protein>
    <submittedName>
        <fullName evidence="2">Uncharacterized protein</fullName>
    </submittedName>
</protein>
<feature type="region of interest" description="Disordered" evidence="1">
    <location>
        <begin position="54"/>
        <end position="84"/>
    </location>
</feature>
<reference evidence="3" key="1">
    <citation type="journal article" date="2019" name="Int. J. Syst. Evol. Microbiol.">
        <title>The Global Catalogue of Microorganisms (GCM) 10K type strain sequencing project: providing services to taxonomists for standard genome sequencing and annotation.</title>
        <authorList>
            <consortium name="The Broad Institute Genomics Platform"/>
            <consortium name="The Broad Institute Genome Sequencing Center for Infectious Disease"/>
            <person name="Wu L."/>
            <person name="Ma J."/>
        </authorList>
    </citation>
    <scope>NUCLEOTIDE SEQUENCE [LARGE SCALE GENOMIC DNA]</scope>
    <source>
        <strain evidence="3">JCM 4866</strain>
    </source>
</reference>
<dbReference type="Proteomes" id="UP000617743">
    <property type="component" value="Unassembled WGS sequence"/>
</dbReference>
<name>A0ABQ2XFC7_9ACTN</name>
<feature type="compositionally biased region" description="Basic and acidic residues" evidence="1">
    <location>
        <begin position="1"/>
        <end position="19"/>
    </location>
</feature>